<evidence type="ECO:0000313" key="1">
    <source>
        <dbReference type="EMBL" id="MDC7693652.1"/>
    </source>
</evidence>
<keyword evidence="2" id="KW-1185">Reference proteome</keyword>
<dbReference type="Proteomes" id="UP001216595">
    <property type="component" value="Unassembled WGS sequence"/>
</dbReference>
<sequence length="83" mass="9502">MSGYRHHAALEELIRFNDRLRAEVCPLNQDITPEACTQAWQRALLDHAQMARHLISECRMANVRSVFLDGMEASLQRVQPGLN</sequence>
<protein>
    <submittedName>
        <fullName evidence="1">Uncharacterized protein</fullName>
    </submittedName>
</protein>
<organism evidence="1 2">
    <name type="scientific">Asticcacaulis currens</name>
    <dbReference type="NCBI Taxonomy" id="2984210"/>
    <lineage>
        <taxon>Bacteria</taxon>
        <taxon>Pseudomonadati</taxon>
        <taxon>Pseudomonadota</taxon>
        <taxon>Alphaproteobacteria</taxon>
        <taxon>Caulobacterales</taxon>
        <taxon>Caulobacteraceae</taxon>
        <taxon>Asticcacaulis</taxon>
    </lineage>
</organism>
<gene>
    <name evidence="1" type="ORF">PQU94_05080</name>
</gene>
<dbReference type="EMBL" id="JAQQKW010000002">
    <property type="protein sequence ID" value="MDC7693652.1"/>
    <property type="molecule type" value="Genomic_DNA"/>
</dbReference>
<evidence type="ECO:0000313" key="2">
    <source>
        <dbReference type="Proteomes" id="UP001216595"/>
    </source>
</evidence>
<accession>A0ABT5IBS9</accession>
<name>A0ABT5IBS9_9CAUL</name>
<dbReference type="RefSeq" id="WP_272740402.1">
    <property type="nucleotide sequence ID" value="NZ_JAQQKW010000002.1"/>
</dbReference>
<reference evidence="1 2" key="1">
    <citation type="submission" date="2023-01" db="EMBL/GenBank/DDBJ databases">
        <title>Novel species of the genus Asticcacaulis isolated from rivers.</title>
        <authorList>
            <person name="Lu H."/>
        </authorList>
    </citation>
    <scope>NUCLEOTIDE SEQUENCE [LARGE SCALE GENOMIC DNA]</scope>
    <source>
        <strain evidence="1 2">DXS10W</strain>
    </source>
</reference>
<proteinExistence type="predicted"/>
<comment type="caution">
    <text evidence="1">The sequence shown here is derived from an EMBL/GenBank/DDBJ whole genome shotgun (WGS) entry which is preliminary data.</text>
</comment>